<sequence>MCICTLPALLQPTPNINNSNSRMSSFSQVSSLSADELTLVSQKLANAFSNLCIRIHLDPLFRAILGEPPSSESKLAVDFFKAHILAGLQYGAVYTAGENLAALAVVFGPGTKMDYDKSAEWQDLLGRIPEENRLWYESEFNDQCTKFSNDAYGKGNQHKWWYLMVLGVEASAQNQGLGKELVNGLQRVAEESNVPLCWQTTTAPLFYQHLGFEAVRKIKYSSPSGDIEEWAYVYQPPTVDSA</sequence>
<proteinExistence type="predicted"/>
<name>A0A8H5CL97_9AGAR</name>
<dbReference type="Gene3D" id="3.40.630.30">
    <property type="match status" value="1"/>
</dbReference>
<dbReference type="InterPro" id="IPR052523">
    <property type="entry name" value="Trichothecene_AcTrans"/>
</dbReference>
<dbReference type="AlphaFoldDB" id="A0A8H5CL97"/>
<protein>
    <recommendedName>
        <fullName evidence="1">N-acetyltransferase domain-containing protein</fullName>
    </recommendedName>
</protein>
<evidence type="ECO:0000313" key="2">
    <source>
        <dbReference type="EMBL" id="KAF5343800.1"/>
    </source>
</evidence>
<evidence type="ECO:0000313" key="3">
    <source>
        <dbReference type="Proteomes" id="UP000559256"/>
    </source>
</evidence>
<feature type="domain" description="N-acetyltransferase" evidence="1">
    <location>
        <begin position="160"/>
        <end position="213"/>
    </location>
</feature>
<dbReference type="GO" id="GO:0016747">
    <property type="term" value="F:acyltransferase activity, transferring groups other than amino-acyl groups"/>
    <property type="evidence" value="ECO:0007669"/>
    <property type="project" value="InterPro"/>
</dbReference>
<accession>A0A8H5CL97</accession>
<dbReference type="CDD" id="cd04301">
    <property type="entry name" value="NAT_SF"/>
    <property type="match status" value="1"/>
</dbReference>
<dbReference type="Proteomes" id="UP000559256">
    <property type="component" value="Unassembled WGS sequence"/>
</dbReference>
<gene>
    <name evidence="2" type="ORF">D9758_016213</name>
</gene>
<dbReference type="InterPro" id="IPR000182">
    <property type="entry name" value="GNAT_dom"/>
</dbReference>
<dbReference type="Pfam" id="PF13508">
    <property type="entry name" value="Acetyltransf_7"/>
    <property type="match status" value="1"/>
</dbReference>
<dbReference type="EMBL" id="JAACJM010000133">
    <property type="protein sequence ID" value="KAF5343800.1"/>
    <property type="molecule type" value="Genomic_DNA"/>
</dbReference>
<organism evidence="2 3">
    <name type="scientific">Tetrapyrgos nigripes</name>
    <dbReference type="NCBI Taxonomy" id="182062"/>
    <lineage>
        <taxon>Eukaryota</taxon>
        <taxon>Fungi</taxon>
        <taxon>Dikarya</taxon>
        <taxon>Basidiomycota</taxon>
        <taxon>Agaricomycotina</taxon>
        <taxon>Agaricomycetes</taxon>
        <taxon>Agaricomycetidae</taxon>
        <taxon>Agaricales</taxon>
        <taxon>Marasmiineae</taxon>
        <taxon>Marasmiaceae</taxon>
        <taxon>Tetrapyrgos</taxon>
    </lineage>
</organism>
<comment type="caution">
    <text evidence="2">The sequence shown here is derived from an EMBL/GenBank/DDBJ whole genome shotgun (WGS) entry which is preliminary data.</text>
</comment>
<dbReference type="PANTHER" id="PTHR42791">
    <property type="entry name" value="GNAT FAMILY ACETYLTRANSFERASE"/>
    <property type="match status" value="1"/>
</dbReference>
<dbReference type="InterPro" id="IPR016181">
    <property type="entry name" value="Acyl_CoA_acyltransferase"/>
</dbReference>
<dbReference type="PANTHER" id="PTHR42791:SF1">
    <property type="entry name" value="N-ACETYLTRANSFERASE DOMAIN-CONTAINING PROTEIN"/>
    <property type="match status" value="1"/>
</dbReference>
<dbReference type="OrthoDB" id="3023255at2759"/>
<evidence type="ECO:0000259" key="1">
    <source>
        <dbReference type="Pfam" id="PF13508"/>
    </source>
</evidence>
<dbReference type="SUPFAM" id="SSF55729">
    <property type="entry name" value="Acyl-CoA N-acyltransferases (Nat)"/>
    <property type="match status" value="1"/>
</dbReference>
<reference evidence="2 3" key="1">
    <citation type="journal article" date="2020" name="ISME J.">
        <title>Uncovering the hidden diversity of litter-decomposition mechanisms in mushroom-forming fungi.</title>
        <authorList>
            <person name="Floudas D."/>
            <person name="Bentzer J."/>
            <person name="Ahren D."/>
            <person name="Johansson T."/>
            <person name="Persson P."/>
            <person name="Tunlid A."/>
        </authorList>
    </citation>
    <scope>NUCLEOTIDE SEQUENCE [LARGE SCALE GENOMIC DNA]</scope>
    <source>
        <strain evidence="2 3">CBS 291.85</strain>
    </source>
</reference>
<keyword evidence="3" id="KW-1185">Reference proteome</keyword>